<feature type="region of interest" description="Disordered" evidence="1">
    <location>
        <begin position="1"/>
        <end position="26"/>
    </location>
</feature>
<accession>A0A8H7VMX9</accession>
<protein>
    <submittedName>
        <fullName evidence="2">Uncharacterized protein</fullName>
    </submittedName>
</protein>
<dbReference type="Proteomes" id="UP000646827">
    <property type="component" value="Unassembled WGS sequence"/>
</dbReference>
<proteinExistence type="predicted"/>
<dbReference type="EMBL" id="JAEPRB010000138">
    <property type="protein sequence ID" value="KAG2220524.1"/>
    <property type="molecule type" value="Genomic_DNA"/>
</dbReference>
<gene>
    <name evidence="2" type="ORF">INT45_000935</name>
</gene>
<dbReference type="AlphaFoldDB" id="A0A8H7VMX9"/>
<comment type="caution">
    <text evidence="2">The sequence shown here is derived from an EMBL/GenBank/DDBJ whole genome shotgun (WGS) entry which is preliminary data.</text>
</comment>
<evidence type="ECO:0000313" key="3">
    <source>
        <dbReference type="Proteomes" id="UP000646827"/>
    </source>
</evidence>
<keyword evidence="3" id="KW-1185">Reference proteome</keyword>
<name>A0A8H7VMX9_9FUNG</name>
<sequence length="72" mass="8609">MSSPGFWNPRSNPPQPGSMYKEQKKGEQSFWYPRQYDMSSVAWGDKELWSQKDPSDEIQYTYWKKSVPKDKK</sequence>
<evidence type="ECO:0000313" key="2">
    <source>
        <dbReference type="EMBL" id="KAG2220524.1"/>
    </source>
</evidence>
<evidence type="ECO:0000256" key="1">
    <source>
        <dbReference type="SAM" id="MobiDB-lite"/>
    </source>
</evidence>
<organism evidence="2 3">
    <name type="scientific">Circinella minor</name>
    <dbReference type="NCBI Taxonomy" id="1195481"/>
    <lineage>
        <taxon>Eukaryota</taxon>
        <taxon>Fungi</taxon>
        <taxon>Fungi incertae sedis</taxon>
        <taxon>Mucoromycota</taxon>
        <taxon>Mucoromycotina</taxon>
        <taxon>Mucoromycetes</taxon>
        <taxon>Mucorales</taxon>
        <taxon>Lichtheimiaceae</taxon>
        <taxon>Circinella</taxon>
    </lineage>
</organism>
<reference evidence="2 3" key="1">
    <citation type="submission" date="2020-12" db="EMBL/GenBank/DDBJ databases">
        <title>Metabolic potential, ecology and presence of endohyphal bacteria is reflected in genomic diversity of Mucoromycotina.</title>
        <authorList>
            <person name="Muszewska A."/>
            <person name="Okrasinska A."/>
            <person name="Steczkiewicz K."/>
            <person name="Drgas O."/>
            <person name="Orlowska M."/>
            <person name="Perlinska-Lenart U."/>
            <person name="Aleksandrzak-Piekarczyk T."/>
            <person name="Szatraj K."/>
            <person name="Zielenkiewicz U."/>
            <person name="Pilsyk S."/>
            <person name="Malc E."/>
            <person name="Mieczkowski P."/>
            <person name="Kruszewska J.S."/>
            <person name="Biernat P."/>
            <person name="Pawlowska J."/>
        </authorList>
    </citation>
    <scope>NUCLEOTIDE SEQUENCE [LARGE SCALE GENOMIC DNA]</scope>
    <source>
        <strain evidence="2 3">CBS 142.35</strain>
    </source>
</reference>